<sequence length="299" mass="33027">MKIALYSRAQASHRAGELDRLFGALAGHGFSFQVNGEFAGQVTELTGRLFAPEQLYCGPGEIDDEVRVLISYGGDGTFLEAVRVLDLRPIPMIGINSGRLGFLANITMEGLDAALCDIRDGNYAVEERTLLSAEGDFIDRTCYPYAFNEVTIQRHDTSMIAAEVFVDGEMIATCHGDGMLVSTPSGSTAYSLSVGGPVVAPDCRCFIVSPIAPHNLTMRPVVVPDTSQVTFRVHTRGEKFFVSLDNRNYLAGDGTELRVRKAEKSIFLVHLQNISFYDTLRNKMMWGIDSRERQKKNER</sequence>
<comment type="similarity">
    <text evidence="6">Belongs to the NAD kinase family.</text>
</comment>
<feature type="binding site" evidence="6">
    <location>
        <begin position="148"/>
        <end position="149"/>
    </location>
    <ligand>
        <name>NAD(+)</name>
        <dbReference type="ChEBI" id="CHEBI:57540"/>
    </ligand>
</feature>
<dbReference type="Gene3D" id="2.60.200.30">
    <property type="entry name" value="Probable inorganic polyphosphate/atp-NAD kinase, domain 2"/>
    <property type="match status" value="1"/>
</dbReference>
<dbReference type="eggNOG" id="COG0061">
    <property type="taxonomic scope" value="Bacteria"/>
</dbReference>
<dbReference type="Gene3D" id="3.40.50.10330">
    <property type="entry name" value="Probable inorganic polyphosphate/atp-NAD kinase, domain 1"/>
    <property type="match status" value="1"/>
</dbReference>
<keyword evidence="6" id="KW-0547">Nucleotide-binding</keyword>
<dbReference type="InterPro" id="IPR016064">
    <property type="entry name" value="NAD/diacylglycerol_kinase_sf"/>
</dbReference>
<gene>
    <name evidence="6" type="primary">nadK</name>
    <name evidence="7" type="ORF">HMPREF9450_01634</name>
</gene>
<evidence type="ECO:0000256" key="4">
    <source>
        <dbReference type="ARBA" id="ARBA00023027"/>
    </source>
</evidence>
<dbReference type="InterPro" id="IPR002504">
    <property type="entry name" value="NADK"/>
</dbReference>
<feature type="active site" description="Proton acceptor" evidence="6">
    <location>
        <position position="75"/>
    </location>
</feature>
<evidence type="ECO:0000313" key="7">
    <source>
        <dbReference type="EMBL" id="EHB91585.1"/>
    </source>
</evidence>
<dbReference type="InterPro" id="IPR017437">
    <property type="entry name" value="ATP-NAD_kinase_PpnK-typ_C"/>
</dbReference>
<evidence type="ECO:0000256" key="2">
    <source>
        <dbReference type="ARBA" id="ARBA00022777"/>
    </source>
</evidence>
<keyword evidence="8" id="KW-1185">Reference proteome</keyword>
<evidence type="ECO:0000256" key="5">
    <source>
        <dbReference type="ARBA" id="ARBA00047925"/>
    </source>
</evidence>
<dbReference type="GO" id="GO:0005737">
    <property type="term" value="C:cytoplasm"/>
    <property type="evidence" value="ECO:0007669"/>
    <property type="project" value="UniProtKB-SubCell"/>
</dbReference>
<feature type="binding site" evidence="6">
    <location>
        <position position="177"/>
    </location>
    <ligand>
        <name>NAD(+)</name>
        <dbReference type="ChEBI" id="CHEBI:57540"/>
    </ligand>
</feature>
<comment type="caution">
    <text evidence="7">The sequence shown here is derived from an EMBL/GenBank/DDBJ whole genome shotgun (WGS) entry which is preliminary data.</text>
</comment>
<dbReference type="SUPFAM" id="SSF111331">
    <property type="entry name" value="NAD kinase/diacylglycerol kinase-like"/>
    <property type="match status" value="1"/>
</dbReference>
<keyword evidence="3 6" id="KW-0521">NADP</keyword>
<dbReference type="GO" id="GO:0051287">
    <property type="term" value="F:NAD binding"/>
    <property type="evidence" value="ECO:0007669"/>
    <property type="project" value="UniProtKB-ARBA"/>
</dbReference>
<name>G5HAG9_9BACT</name>
<comment type="subcellular location">
    <subcellularLocation>
        <location evidence="6">Cytoplasm</location>
    </subcellularLocation>
</comment>
<evidence type="ECO:0000256" key="1">
    <source>
        <dbReference type="ARBA" id="ARBA00022679"/>
    </source>
</evidence>
<evidence type="ECO:0000313" key="8">
    <source>
        <dbReference type="Proteomes" id="UP000006008"/>
    </source>
</evidence>
<protein>
    <recommendedName>
        <fullName evidence="6">NAD kinase</fullName>
        <ecNumber evidence="6">2.7.1.23</ecNumber>
    </recommendedName>
    <alternativeName>
        <fullName evidence="6">ATP-dependent NAD kinase</fullName>
    </alternativeName>
</protein>
<dbReference type="GO" id="GO:0006741">
    <property type="term" value="P:NADP+ biosynthetic process"/>
    <property type="evidence" value="ECO:0007669"/>
    <property type="project" value="UniProtKB-UniRule"/>
</dbReference>
<dbReference type="GeneID" id="92815333"/>
<dbReference type="Pfam" id="PF01513">
    <property type="entry name" value="NAD_kinase"/>
    <property type="match status" value="1"/>
</dbReference>
<feature type="binding site" evidence="6">
    <location>
        <position position="175"/>
    </location>
    <ligand>
        <name>NAD(+)</name>
        <dbReference type="ChEBI" id="CHEBI:57540"/>
    </ligand>
</feature>
<dbReference type="EC" id="2.7.1.23" evidence="6"/>
<evidence type="ECO:0000256" key="6">
    <source>
        <dbReference type="HAMAP-Rule" id="MF_00361"/>
    </source>
</evidence>
<organism evidence="7 8">
    <name type="scientific">Alistipes indistinctus YIT 12060</name>
    <dbReference type="NCBI Taxonomy" id="742725"/>
    <lineage>
        <taxon>Bacteria</taxon>
        <taxon>Pseudomonadati</taxon>
        <taxon>Bacteroidota</taxon>
        <taxon>Bacteroidia</taxon>
        <taxon>Bacteroidales</taxon>
        <taxon>Rikenellaceae</taxon>
        <taxon>Alistipes</taxon>
    </lineage>
</organism>
<keyword evidence="1 6" id="KW-0808">Transferase</keyword>
<dbReference type="InterPro" id="IPR017438">
    <property type="entry name" value="ATP-NAD_kinase_N"/>
</dbReference>
<keyword evidence="6" id="KW-0963">Cytoplasm</keyword>
<accession>G5HAG9</accession>
<dbReference type="Pfam" id="PF20143">
    <property type="entry name" value="NAD_kinase_C"/>
    <property type="match status" value="1"/>
</dbReference>
<dbReference type="HOGENOM" id="CLU_008831_0_3_10"/>
<comment type="cofactor">
    <cofactor evidence="6">
        <name>a divalent metal cation</name>
        <dbReference type="ChEBI" id="CHEBI:60240"/>
    </cofactor>
</comment>
<dbReference type="GO" id="GO:0005524">
    <property type="term" value="F:ATP binding"/>
    <property type="evidence" value="ECO:0007669"/>
    <property type="project" value="UniProtKB-KW"/>
</dbReference>
<dbReference type="RefSeq" id="WP_009134440.1">
    <property type="nucleotide sequence ID" value="NZ_CP102250.1"/>
</dbReference>
<feature type="binding site" evidence="6">
    <location>
        <begin position="188"/>
        <end position="193"/>
    </location>
    <ligand>
        <name>NAD(+)</name>
        <dbReference type="ChEBI" id="CHEBI:57540"/>
    </ligand>
</feature>
<dbReference type="OrthoDB" id="9774737at2"/>
<evidence type="ECO:0000256" key="3">
    <source>
        <dbReference type="ARBA" id="ARBA00022857"/>
    </source>
</evidence>
<keyword evidence="2 6" id="KW-0418">Kinase</keyword>
<reference evidence="7 8" key="1">
    <citation type="submission" date="2011-08" db="EMBL/GenBank/DDBJ databases">
        <title>The Genome Sequence of Alistipes indistinctus YIT 12060.</title>
        <authorList>
            <consortium name="The Broad Institute Genome Sequencing Platform"/>
            <person name="Earl A."/>
            <person name="Ward D."/>
            <person name="Feldgarden M."/>
            <person name="Gevers D."/>
            <person name="Morotomi M."/>
            <person name="Young S.K."/>
            <person name="Zeng Q."/>
            <person name="Gargeya S."/>
            <person name="Fitzgerald M."/>
            <person name="Haas B."/>
            <person name="Abouelleil A."/>
            <person name="Alvarado L."/>
            <person name="Arachchi H.M."/>
            <person name="Berlin A."/>
            <person name="Brown A."/>
            <person name="Chapman S.B."/>
            <person name="Chen Z."/>
            <person name="Dunbar C."/>
            <person name="Freedman E."/>
            <person name="Gearin G."/>
            <person name="Gellesch M."/>
            <person name="Goldberg J."/>
            <person name="Griggs A."/>
            <person name="Gujja S."/>
            <person name="Heiman D."/>
            <person name="Howarth C."/>
            <person name="Larson L."/>
            <person name="Lui A."/>
            <person name="MacDonald P.J.P."/>
            <person name="Montmayeur A."/>
            <person name="Murphy C."/>
            <person name="Neiman D."/>
            <person name="Pearson M."/>
            <person name="Priest M."/>
            <person name="Roberts A."/>
            <person name="Saif S."/>
            <person name="Shea T."/>
            <person name="Shenoy N."/>
            <person name="Sisk P."/>
            <person name="Stolte C."/>
            <person name="Sykes S."/>
            <person name="Wortman J."/>
            <person name="Nusbaum C."/>
            <person name="Birren B."/>
        </authorList>
    </citation>
    <scope>NUCLEOTIDE SEQUENCE [LARGE SCALE GENOMIC DNA]</scope>
    <source>
        <strain evidence="7 8">YIT 12060</strain>
    </source>
</reference>
<dbReference type="GO" id="GO:0003951">
    <property type="term" value="F:NAD+ kinase activity"/>
    <property type="evidence" value="ECO:0007669"/>
    <property type="project" value="UniProtKB-UniRule"/>
</dbReference>
<dbReference type="GO" id="GO:0019674">
    <property type="term" value="P:NAD+ metabolic process"/>
    <property type="evidence" value="ECO:0007669"/>
    <property type="project" value="InterPro"/>
</dbReference>
<keyword evidence="4 6" id="KW-0520">NAD</keyword>
<dbReference type="PANTHER" id="PTHR20275">
    <property type="entry name" value="NAD KINASE"/>
    <property type="match status" value="1"/>
</dbReference>
<feature type="binding site" evidence="6">
    <location>
        <position position="212"/>
    </location>
    <ligand>
        <name>NAD(+)</name>
        <dbReference type="ChEBI" id="CHEBI:57540"/>
    </ligand>
</feature>
<keyword evidence="6" id="KW-0067">ATP-binding</keyword>
<comment type="function">
    <text evidence="6">Involved in the regulation of the intracellular balance of NAD and NADP, and is a key enzyme in the biosynthesis of NADP. Catalyzes specifically the phosphorylation on 2'-hydroxyl of the adenosine moiety of NAD to yield NADP.</text>
</comment>
<dbReference type="Proteomes" id="UP000006008">
    <property type="component" value="Unassembled WGS sequence"/>
</dbReference>
<dbReference type="PANTHER" id="PTHR20275:SF0">
    <property type="entry name" value="NAD KINASE"/>
    <property type="match status" value="1"/>
</dbReference>
<dbReference type="GO" id="GO:0046872">
    <property type="term" value="F:metal ion binding"/>
    <property type="evidence" value="ECO:0007669"/>
    <property type="project" value="UniProtKB-UniRule"/>
</dbReference>
<dbReference type="PATRIC" id="fig|742725.3.peg.1727"/>
<comment type="caution">
    <text evidence="6">Lacks conserved residue(s) required for the propagation of feature annotation.</text>
</comment>
<dbReference type="HAMAP" id="MF_00361">
    <property type="entry name" value="NAD_kinase"/>
    <property type="match status" value="1"/>
</dbReference>
<comment type="catalytic activity">
    <reaction evidence="5 6">
        <text>NAD(+) + ATP = ADP + NADP(+) + H(+)</text>
        <dbReference type="Rhea" id="RHEA:18629"/>
        <dbReference type="ChEBI" id="CHEBI:15378"/>
        <dbReference type="ChEBI" id="CHEBI:30616"/>
        <dbReference type="ChEBI" id="CHEBI:57540"/>
        <dbReference type="ChEBI" id="CHEBI:58349"/>
        <dbReference type="ChEBI" id="CHEBI:456216"/>
        <dbReference type="EC" id="2.7.1.23"/>
    </reaction>
</comment>
<dbReference type="EMBL" id="ADLD01000013">
    <property type="protein sequence ID" value="EHB91585.1"/>
    <property type="molecule type" value="Genomic_DNA"/>
</dbReference>
<dbReference type="STRING" id="742725.HMPREF9450_01634"/>
<feature type="binding site" evidence="6">
    <location>
        <begin position="75"/>
        <end position="76"/>
    </location>
    <ligand>
        <name>NAD(+)</name>
        <dbReference type="ChEBI" id="CHEBI:57540"/>
    </ligand>
</feature>
<dbReference type="AlphaFoldDB" id="G5HAG9"/>
<proteinExistence type="inferred from homology"/>